<evidence type="ECO:0000313" key="2">
    <source>
        <dbReference type="Proteomes" id="UP000758652"/>
    </source>
</evidence>
<reference evidence="1 2" key="1">
    <citation type="submission" date="2020-10" db="EMBL/GenBank/DDBJ databases">
        <title>ChiBAC.</title>
        <authorList>
            <person name="Zenner C."/>
            <person name="Hitch T.C.A."/>
            <person name="Clavel T."/>
        </authorList>
    </citation>
    <scope>NUCLEOTIDE SEQUENCE [LARGE SCALE GENOMIC DNA]</scope>
    <source>
        <strain evidence="1 2">DSM 108991</strain>
    </source>
</reference>
<gene>
    <name evidence="1" type="ORF">INF30_11455</name>
</gene>
<organism evidence="1 2">
    <name type="scientific">Claveliimonas monacensis</name>
    <dbReference type="NCBI Taxonomy" id="2779351"/>
    <lineage>
        <taxon>Bacteria</taxon>
        <taxon>Bacillati</taxon>
        <taxon>Bacillota</taxon>
        <taxon>Clostridia</taxon>
        <taxon>Lachnospirales</taxon>
        <taxon>Lachnospiraceae</taxon>
        <taxon>Claveliimonas</taxon>
    </lineage>
</organism>
<keyword evidence="2" id="KW-1185">Reference proteome</keyword>
<comment type="caution">
    <text evidence="1">The sequence shown here is derived from an EMBL/GenBank/DDBJ whole genome shotgun (WGS) entry which is preliminary data.</text>
</comment>
<dbReference type="Proteomes" id="UP000758652">
    <property type="component" value="Unassembled WGS sequence"/>
</dbReference>
<proteinExistence type="predicted"/>
<accession>A0ABR9RLN3</accession>
<protein>
    <submittedName>
        <fullName evidence="1">Uncharacterized protein</fullName>
    </submittedName>
</protein>
<dbReference type="RefSeq" id="WP_226395279.1">
    <property type="nucleotide sequence ID" value="NZ_JADCKL010000011.1"/>
</dbReference>
<evidence type="ECO:0000313" key="1">
    <source>
        <dbReference type="EMBL" id="MBE5063868.1"/>
    </source>
</evidence>
<name>A0ABR9RLN3_9FIRM</name>
<sequence>MNTKKNSYNHVISVDKYEKTFFLSQDIVERIIHYVTDSNGRRLKLNIEELVEVNYLKYLLKVLNSNEQYILEFKNLCNCYLSKEDLENIIKEQMGLLLIDGSQCFENICIQRRGKGVCYFKIICSKEFYTVCHRYSGNIDISVFN</sequence>
<dbReference type="EMBL" id="JADCKL010000011">
    <property type="protein sequence ID" value="MBE5063868.1"/>
    <property type="molecule type" value="Genomic_DNA"/>
</dbReference>